<gene>
    <name evidence="1" type="ORF">BAMA_12520</name>
</gene>
<keyword evidence="2" id="KW-1185">Reference proteome</keyword>
<accession>A0A073JTB4</accession>
<sequence length="108" mass="12450">MLIKPEAKQLTRFWIPMNHLGFRTQKIVEGEYIGEHNGVHLMIYFNEELCMHVVSEATTGYGIVNSFNPQFAIKKAKRRIDTNKERVDLWINATNAKFGALNDIISVK</sequence>
<dbReference type="EMBL" id="JOTN01000026">
    <property type="protein sequence ID" value="KEK17555.1"/>
    <property type="molecule type" value="Genomic_DNA"/>
</dbReference>
<reference evidence="1 2" key="1">
    <citation type="submission" date="2014-06" db="EMBL/GenBank/DDBJ databases">
        <title>Draft genome sequence of Bacillus manliponensis JCM 15802 (MCCC 1A00708).</title>
        <authorList>
            <person name="Lai Q."/>
            <person name="Liu Y."/>
            <person name="Shao Z."/>
        </authorList>
    </citation>
    <scope>NUCLEOTIDE SEQUENCE [LARGE SCALE GENOMIC DNA]</scope>
    <source>
        <strain evidence="1 2">JCM 15802</strain>
    </source>
</reference>
<organism evidence="1 2">
    <name type="scientific">Bacillus manliponensis</name>
    <dbReference type="NCBI Taxonomy" id="574376"/>
    <lineage>
        <taxon>Bacteria</taxon>
        <taxon>Bacillati</taxon>
        <taxon>Bacillota</taxon>
        <taxon>Bacilli</taxon>
        <taxon>Bacillales</taxon>
        <taxon>Bacillaceae</taxon>
        <taxon>Bacillus</taxon>
        <taxon>Bacillus cereus group</taxon>
    </lineage>
</organism>
<evidence type="ECO:0000313" key="2">
    <source>
        <dbReference type="Proteomes" id="UP000027822"/>
    </source>
</evidence>
<evidence type="ECO:0000313" key="1">
    <source>
        <dbReference type="EMBL" id="KEK17555.1"/>
    </source>
</evidence>
<name>A0A073JTB4_9BACI</name>
<protein>
    <submittedName>
        <fullName evidence="1">Uncharacterized protein</fullName>
    </submittedName>
</protein>
<proteinExistence type="predicted"/>
<dbReference type="AlphaFoldDB" id="A0A073JTB4"/>
<dbReference type="RefSeq" id="WP_034643096.1">
    <property type="nucleotide sequence ID" value="NZ_CBCSJC010000039.1"/>
</dbReference>
<comment type="caution">
    <text evidence="1">The sequence shown here is derived from an EMBL/GenBank/DDBJ whole genome shotgun (WGS) entry which is preliminary data.</text>
</comment>
<dbReference type="Proteomes" id="UP000027822">
    <property type="component" value="Unassembled WGS sequence"/>
</dbReference>